<feature type="region of interest" description="Disordered" evidence="1">
    <location>
        <begin position="130"/>
        <end position="257"/>
    </location>
</feature>
<feature type="region of interest" description="Disordered" evidence="1">
    <location>
        <begin position="603"/>
        <end position="720"/>
    </location>
</feature>
<feature type="compositionally biased region" description="Basic residues" evidence="1">
    <location>
        <begin position="552"/>
        <end position="563"/>
    </location>
</feature>
<organism evidence="3 4">
    <name type="scientific">Candida maltosa (strain Xu316)</name>
    <name type="common">Yeast</name>
    <dbReference type="NCBI Taxonomy" id="1245528"/>
    <lineage>
        <taxon>Eukaryota</taxon>
        <taxon>Fungi</taxon>
        <taxon>Dikarya</taxon>
        <taxon>Ascomycota</taxon>
        <taxon>Saccharomycotina</taxon>
        <taxon>Pichiomycetes</taxon>
        <taxon>Debaryomycetaceae</taxon>
        <taxon>Candida/Lodderomyces clade</taxon>
        <taxon>Candida</taxon>
    </lineage>
</organism>
<feature type="compositionally biased region" description="Basic and acidic residues" evidence="1">
    <location>
        <begin position="860"/>
        <end position="872"/>
    </location>
</feature>
<proteinExistence type="predicted"/>
<accession>M3ILH8</accession>
<feature type="compositionally biased region" description="Low complexity" evidence="1">
    <location>
        <begin position="1027"/>
        <end position="1044"/>
    </location>
</feature>
<feature type="compositionally biased region" description="Low complexity" evidence="1">
    <location>
        <begin position="396"/>
        <end position="431"/>
    </location>
</feature>
<feature type="region of interest" description="Disordered" evidence="1">
    <location>
        <begin position="844"/>
        <end position="879"/>
    </location>
</feature>
<dbReference type="AlphaFoldDB" id="M3ILH8"/>
<dbReference type="eggNOG" id="ENOG502QW4V">
    <property type="taxonomic scope" value="Eukaryota"/>
</dbReference>
<evidence type="ECO:0000259" key="2">
    <source>
        <dbReference type="Pfam" id="PF10407"/>
    </source>
</evidence>
<feature type="compositionally biased region" description="Polar residues" evidence="1">
    <location>
        <begin position="615"/>
        <end position="639"/>
    </location>
</feature>
<sequence length="1243" mass="135029">MGSKIKLKALLIPKEFEQIPQDHIDPSKFVKFLYIANKEATIKSLEDGLVSRFSKRYPNERKLKILSFQDRDLCDLDPDFAVEDVFDDQNNEIRVLANNKFKKISYTPESNLSTPIDFSRTELIPGGVYAIKNDSKTGPSEPAPSKTGSKGIRGKNDTPAVPAPKNKKSNKTSTQSSKQSSIAVETPSKKNKIIDTEPEKASKKQKTSQMIVESESEDDTSSSSEDEDDEDTDDFEPDDENEQIDSGELASMYADIESKKGTLNDAYSFNPTPKQRALNKELQINMVEGNPNMYLGRRTKRRAARDASYVLSGGNNKPATATPKPNKVQKPVPKPSEEKKTMHVKLKLKQPPAKAKEEPVKVKSEPKDVPTKSTKDAPLKPIKPKTPPASQDKSKPSSSSSPNQTKPAQTKPPQTKATKPAPKTTPAGPQKSTSEVPSKELFTDIHDKLRILKQKIDVLKHFDESGEINGYDAIPEDFSRGVAIDSRFYVDVPLDVSLQLADRSLHVLNENGGHLGTVSTDDFKNEASSSASFNHNNADRESTVQRINKPSPIKKKPGPKPKPKQSTDKGASAAKEGGTSNNVVVNLFESESEGENERKLKFASFDDTDDDDATIIQSSPVKSNSAFDVSKPSSSTQPSFARIDSGSESDDKESISFKGPNATNNNSNFAKFDSSDEERNNGVSRNVVSKPSQNLQLTKNDNRNFAKLDDSDDDGNTKSDLKLNVTSAIKEAFAKIESSDEEDTVMKDVEKVEKKPITATTAFAQIDGSDDENDNIVVKEVNTNSTTKPGSFAKFDSSDDEGTTKKDVGNLVKKPIIANKPSQAFAKIDDSDNDDDDDDIVMKDVNNTSNTTPGAFAKFDSSDVEEKSEKITENTTNKTQTPIKAFAVIGESSDEDEDTTKKTTDKVNVTTPGFAKLDSSDDGEDTVPLALTGRSRTPVNNMSSIGLNNESPKVFPTNFQEEEPKNETSETLQIVHSQKPESDDNIDANKDSLQFTYVNSGDAKFSRISKPAASPFGKPVPPPVSNFGFSTSNNGKSSSAKAAFTISAKPTTSETVSDAKKPDDYIAKSIPPPVASQKEPGFVAGAGNLVLSALAQVQKFTSSPPKTQKSDSESESSDEDESDHSDASTKKSKLIASTPVPKHIITPMSHRVNNSIGSVSKPLVVPTLQTITDESSKEENQKENNEVAKSSVDESKSKLLSSLTDLATKGLPPVTEAKLVSKKINKILGDSSDSDSDSDEDSD</sequence>
<feature type="compositionally biased region" description="Acidic residues" evidence="1">
    <location>
        <begin position="1232"/>
        <end position="1243"/>
    </location>
</feature>
<feature type="compositionally biased region" description="Low complexity" evidence="1">
    <location>
        <begin position="526"/>
        <end position="536"/>
    </location>
</feature>
<dbReference type="OMA" id="FRAHERK"/>
<dbReference type="InterPro" id="IPR043185">
    <property type="entry name" value="Net1/Tof2"/>
</dbReference>
<feature type="compositionally biased region" description="Basic and acidic residues" evidence="1">
    <location>
        <begin position="354"/>
        <end position="378"/>
    </location>
</feature>
<keyword evidence="4" id="KW-1185">Reference proteome</keyword>
<feature type="compositionally biased region" description="Basic and acidic residues" evidence="1">
    <location>
        <begin position="192"/>
        <end position="202"/>
    </location>
</feature>
<dbReference type="PANTHER" id="PTHR28196">
    <property type="entry name" value="NUCLEOLAR PROTEIN NET1-RELATED"/>
    <property type="match status" value="1"/>
</dbReference>
<feature type="non-terminal residue" evidence="3">
    <location>
        <position position="1"/>
    </location>
</feature>
<reference evidence="3 4" key="1">
    <citation type="submission" date="2013-02" db="EMBL/GenBank/DDBJ databases">
        <title>Genome sequence of Candida maltosa Xu316, a potential industrial strain for xylitol and ethanol production.</title>
        <authorList>
            <person name="Yu J."/>
            <person name="Wang Q."/>
            <person name="Geng X."/>
            <person name="Bao W."/>
            <person name="He P."/>
            <person name="Cai J."/>
        </authorList>
    </citation>
    <scope>NUCLEOTIDE SEQUENCE [LARGE SCALE GENOMIC DNA]</scope>
    <source>
        <strain evidence="4">Xu316</strain>
    </source>
</reference>
<evidence type="ECO:0000313" key="3">
    <source>
        <dbReference type="EMBL" id="EMG47231.1"/>
    </source>
</evidence>
<dbReference type="Proteomes" id="UP000011777">
    <property type="component" value="Unassembled WGS sequence"/>
</dbReference>
<feature type="compositionally biased region" description="Basic and acidic residues" evidence="1">
    <location>
        <begin position="700"/>
        <end position="720"/>
    </location>
</feature>
<evidence type="ECO:0000256" key="1">
    <source>
        <dbReference type="SAM" id="MobiDB-lite"/>
    </source>
</evidence>
<feature type="compositionally biased region" description="Basic and acidic residues" evidence="1">
    <location>
        <begin position="1057"/>
        <end position="1066"/>
    </location>
</feature>
<dbReference type="InterPro" id="IPR018844">
    <property type="entry name" value="Dnt1-like_N"/>
</dbReference>
<protein>
    <recommendedName>
        <fullName evidence="2">Nucleolar protein Dnt1-like N-terminal domain-containing protein</fullName>
    </recommendedName>
</protein>
<feature type="region of interest" description="Disordered" evidence="1">
    <location>
        <begin position="1027"/>
        <end position="1080"/>
    </location>
</feature>
<feature type="compositionally biased region" description="Basic and acidic residues" evidence="1">
    <location>
        <begin position="978"/>
        <end position="988"/>
    </location>
</feature>
<dbReference type="EMBL" id="AOGT01001668">
    <property type="protein sequence ID" value="EMG47231.1"/>
    <property type="molecule type" value="Genomic_DNA"/>
</dbReference>
<dbReference type="PANTHER" id="PTHR28196:SF1">
    <property type="entry name" value="NUCLEOLAR PROTEIN NET1-RELATED"/>
    <property type="match status" value="1"/>
</dbReference>
<dbReference type="Pfam" id="PF10407">
    <property type="entry name" value="Cytokin_check_N"/>
    <property type="match status" value="1"/>
</dbReference>
<feature type="region of interest" description="Disordered" evidence="1">
    <location>
        <begin position="911"/>
        <end position="988"/>
    </location>
</feature>
<dbReference type="HOGENOM" id="CLU_278857_0_0_1"/>
<feature type="compositionally biased region" description="Basic and acidic residues" evidence="1">
    <location>
        <begin position="1174"/>
        <end position="1197"/>
    </location>
</feature>
<dbReference type="STRING" id="1245528.M3ILH8"/>
<feature type="region of interest" description="Disordered" evidence="1">
    <location>
        <begin position="519"/>
        <end position="583"/>
    </location>
</feature>
<feature type="region of interest" description="Disordered" evidence="1">
    <location>
        <begin position="288"/>
        <end position="441"/>
    </location>
</feature>
<feature type="compositionally biased region" description="Polar residues" evidence="1">
    <location>
        <begin position="681"/>
        <end position="699"/>
    </location>
</feature>
<evidence type="ECO:0000313" key="4">
    <source>
        <dbReference type="Proteomes" id="UP000011777"/>
    </source>
</evidence>
<comment type="caution">
    <text evidence="3">The sequence shown here is derived from an EMBL/GenBank/DDBJ whole genome shotgun (WGS) entry which is preliminary data.</text>
</comment>
<name>M3ILH8_CANMX</name>
<gene>
    <name evidence="3" type="ORF">G210_2465</name>
</gene>
<feature type="region of interest" description="Disordered" evidence="1">
    <location>
        <begin position="1099"/>
        <end position="1197"/>
    </location>
</feature>
<dbReference type="OrthoDB" id="6365676at2759"/>
<feature type="compositionally biased region" description="Polar residues" evidence="1">
    <location>
        <begin position="934"/>
        <end position="951"/>
    </location>
</feature>
<feature type="region of interest" description="Disordered" evidence="1">
    <location>
        <begin position="1223"/>
        <end position="1243"/>
    </location>
</feature>
<feature type="domain" description="Nucleolar protein Dnt1-like N-terminal" evidence="2">
    <location>
        <begin position="30"/>
        <end position="99"/>
    </location>
</feature>
<feature type="region of interest" description="Disordered" evidence="1">
    <location>
        <begin position="781"/>
        <end position="807"/>
    </location>
</feature>
<feature type="compositionally biased region" description="Acidic residues" evidence="1">
    <location>
        <begin position="214"/>
        <end position="245"/>
    </location>
</feature>
<feature type="compositionally biased region" description="Acidic residues" evidence="1">
    <location>
        <begin position="1113"/>
        <end position="1123"/>
    </location>
</feature>
<dbReference type="GO" id="GO:0000183">
    <property type="term" value="P:rDNA heterochromatin formation"/>
    <property type="evidence" value="ECO:0007669"/>
    <property type="project" value="InterPro"/>
</dbReference>
<feature type="compositionally biased region" description="Low complexity" evidence="1">
    <location>
        <begin position="171"/>
        <end position="181"/>
    </location>
</feature>